<organism evidence="7 8">
    <name type="scientific">Roseateles toxinivorans</name>
    <dbReference type="NCBI Taxonomy" id="270368"/>
    <lineage>
        <taxon>Bacteria</taxon>
        <taxon>Pseudomonadati</taxon>
        <taxon>Pseudomonadota</taxon>
        <taxon>Betaproteobacteria</taxon>
        <taxon>Burkholderiales</taxon>
        <taxon>Sphaerotilaceae</taxon>
        <taxon>Roseateles</taxon>
    </lineage>
</organism>
<dbReference type="InterPro" id="IPR036388">
    <property type="entry name" value="WH-like_DNA-bd_sf"/>
</dbReference>
<dbReference type="EMBL" id="SNXS01000010">
    <property type="protein sequence ID" value="TDP61866.1"/>
    <property type="molecule type" value="Genomic_DNA"/>
</dbReference>
<dbReference type="SMART" id="SM00346">
    <property type="entry name" value="HTH_ICLR"/>
    <property type="match status" value="1"/>
</dbReference>
<dbReference type="InterPro" id="IPR036390">
    <property type="entry name" value="WH_DNA-bd_sf"/>
</dbReference>
<evidence type="ECO:0000259" key="5">
    <source>
        <dbReference type="PROSITE" id="PS51077"/>
    </source>
</evidence>
<dbReference type="PANTHER" id="PTHR30136:SF8">
    <property type="entry name" value="TRANSCRIPTIONAL REGULATORY PROTEIN"/>
    <property type="match status" value="1"/>
</dbReference>
<evidence type="ECO:0000313" key="7">
    <source>
        <dbReference type="EMBL" id="TDP61866.1"/>
    </source>
</evidence>
<protein>
    <submittedName>
        <fullName evidence="7">IclR family transcriptional regulator</fullName>
    </submittedName>
</protein>
<dbReference type="InterPro" id="IPR029016">
    <property type="entry name" value="GAF-like_dom_sf"/>
</dbReference>
<dbReference type="Gene3D" id="1.10.10.10">
    <property type="entry name" value="Winged helix-like DNA-binding domain superfamily/Winged helix DNA-binding domain"/>
    <property type="match status" value="1"/>
</dbReference>
<reference evidence="7 8" key="1">
    <citation type="submission" date="2019-03" db="EMBL/GenBank/DDBJ databases">
        <title>Genomic Encyclopedia of Type Strains, Phase IV (KMG-IV): sequencing the most valuable type-strain genomes for metagenomic binning, comparative biology and taxonomic classification.</title>
        <authorList>
            <person name="Goeker M."/>
        </authorList>
    </citation>
    <scope>NUCLEOTIDE SEQUENCE [LARGE SCALE GENOMIC DNA]</scope>
    <source>
        <strain evidence="7 8">DSM 16998</strain>
    </source>
</reference>
<sequence length="277" mass="28641">MESVANPEINVPSSPPTEAAKEAPSSAPARSSTVQSVEVAVQILEAIAESGGAVRVTELSRVLHMTKARVSRHLQTLLSLGLVEKSAGVEGYTFGWKLMQLGRAAVRDRTITELAKPHLMALRDTVGQTVILSLPSKDGSVVVLCVESHQGASVAVRPGTFLEYPKSPAARLAMALAGDAAKSLAGKRGAKDPHAAAALASLARLNEVGADYELDTQGTGLGGVAAPVFDDSDKLAGVVSLVMPTRFVTPAPSAEMLAALKACVEAIEAEYKRGGPG</sequence>
<keyword evidence="1" id="KW-0805">Transcription regulation</keyword>
<dbReference type="GO" id="GO:0003700">
    <property type="term" value="F:DNA-binding transcription factor activity"/>
    <property type="evidence" value="ECO:0007669"/>
    <property type="project" value="TreeGrafter"/>
</dbReference>
<dbReference type="InParanoid" id="A0A4R6QHA9"/>
<dbReference type="GO" id="GO:0003677">
    <property type="term" value="F:DNA binding"/>
    <property type="evidence" value="ECO:0007669"/>
    <property type="project" value="UniProtKB-KW"/>
</dbReference>
<dbReference type="PROSITE" id="PS51077">
    <property type="entry name" value="HTH_ICLR"/>
    <property type="match status" value="1"/>
</dbReference>
<dbReference type="SUPFAM" id="SSF46785">
    <property type="entry name" value="Winged helix' DNA-binding domain"/>
    <property type="match status" value="1"/>
</dbReference>
<keyword evidence="3" id="KW-0804">Transcription</keyword>
<dbReference type="InterPro" id="IPR050707">
    <property type="entry name" value="HTH_MetabolicPath_Reg"/>
</dbReference>
<dbReference type="PROSITE" id="PS51078">
    <property type="entry name" value="ICLR_ED"/>
    <property type="match status" value="1"/>
</dbReference>
<feature type="region of interest" description="Disordered" evidence="4">
    <location>
        <begin position="1"/>
        <end position="31"/>
    </location>
</feature>
<dbReference type="CDD" id="cd00090">
    <property type="entry name" value="HTH_ARSR"/>
    <property type="match status" value="1"/>
</dbReference>
<dbReference type="PANTHER" id="PTHR30136">
    <property type="entry name" value="HELIX-TURN-HELIX TRANSCRIPTIONAL REGULATOR, ICLR FAMILY"/>
    <property type="match status" value="1"/>
</dbReference>
<evidence type="ECO:0000256" key="3">
    <source>
        <dbReference type="ARBA" id="ARBA00023163"/>
    </source>
</evidence>
<dbReference type="Pfam" id="PF01614">
    <property type="entry name" value="IclR_C"/>
    <property type="match status" value="1"/>
</dbReference>
<dbReference type="InterPro" id="IPR011991">
    <property type="entry name" value="ArsR-like_HTH"/>
</dbReference>
<dbReference type="GO" id="GO:0045892">
    <property type="term" value="P:negative regulation of DNA-templated transcription"/>
    <property type="evidence" value="ECO:0007669"/>
    <property type="project" value="TreeGrafter"/>
</dbReference>
<evidence type="ECO:0000313" key="8">
    <source>
        <dbReference type="Proteomes" id="UP000295361"/>
    </source>
</evidence>
<feature type="compositionally biased region" description="Low complexity" evidence="4">
    <location>
        <begin position="16"/>
        <end position="31"/>
    </location>
</feature>
<dbReference type="AlphaFoldDB" id="A0A4R6QHA9"/>
<keyword evidence="2" id="KW-0238">DNA-binding</keyword>
<feature type="domain" description="HTH iclR-type" evidence="5">
    <location>
        <begin position="34"/>
        <end position="96"/>
    </location>
</feature>
<dbReference type="OrthoDB" id="5422805at2"/>
<accession>A0A4R6QHA9</accession>
<evidence type="ECO:0000256" key="2">
    <source>
        <dbReference type="ARBA" id="ARBA00023125"/>
    </source>
</evidence>
<gene>
    <name evidence="7" type="ORF">DES47_11078</name>
</gene>
<dbReference type="Proteomes" id="UP000295361">
    <property type="component" value="Unassembled WGS sequence"/>
</dbReference>
<evidence type="ECO:0000259" key="6">
    <source>
        <dbReference type="PROSITE" id="PS51078"/>
    </source>
</evidence>
<dbReference type="InterPro" id="IPR014757">
    <property type="entry name" value="Tscrpt_reg_IclR_C"/>
</dbReference>
<dbReference type="Gene3D" id="3.30.450.40">
    <property type="match status" value="1"/>
</dbReference>
<proteinExistence type="predicted"/>
<evidence type="ECO:0000256" key="4">
    <source>
        <dbReference type="SAM" id="MobiDB-lite"/>
    </source>
</evidence>
<dbReference type="RefSeq" id="WP_133703410.1">
    <property type="nucleotide sequence ID" value="NZ_SNXS01000010.1"/>
</dbReference>
<dbReference type="InterPro" id="IPR005471">
    <property type="entry name" value="Tscrpt_reg_IclR_N"/>
</dbReference>
<feature type="domain" description="IclR-ED" evidence="6">
    <location>
        <begin position="97"/>
        <end position="273"/>
    </location>
</feature>
<dbReference type="SUPFAM" id="SSF55781">
    <property type="entry name" value="GAF domain-like"/>
    <property type="match status" value="1"/>
</dbReference>
<dbReference type="Pfam" id="PF09339">
    <property type="entry name" value="HTH_IclR"/>
    <property type="match status" value="1"/>
</dbReference>
<name>A0A4R6QHA9_9BURK</name>
<comment type="caution">
    <text evidence="7">The sequence shown here is derived from an EMBL/GenBank/DDBJ whole genome shotgun (WGS) entry which is preliminary data.</text>
</comment>
<evidence type="ECO:0000256" key="1">
    <source>
        <dbReference type="ARBA" id="ARBA00023015"/>
    </source>
</evidence>
<keyword evidence="8" id="KW-1185">Reference proteome</keyword>